<sequence>MPFTASAVNYDDAAEVPKKNMKTFYHTDTHWRALWKPTPLNEIIEGATARMLHRLAGGREKKGHQKAVDDDNGEVVGYARWSLLGDDDRISWPEADVRELKQDEADGFRAAFHANTDGGSISDKDGKLQAALGLPLEETEIAAMRSQEGPFLVLDYLAVHLDHRRKGIASASVRSGLERANAVGMKVWVMATKTAQPMYEKLGFALVDSVKTSVTEFGIAEPHEKAFLMKRWSSPPRYWA</sequence>
<dbReference type="SUPFAM" id="SSF55729">
    <property type="entry name" value="Acyl-CoA N-acyltransferases (Nat)"/>
    <property type="match status" value="1"/>
</dbReference>
<dbReference type="EMBL" id="JARH01000351">
    <property type="protein sequence ID" value="EXF81818.1"/>
    <property type="molecule type" value="Genomic_DNA"/>
</dbReference>
<protein>
    <recommendedName>
        <fullName evidence="1">N-acetyltransferase domain-containing protein</fullName>
    </recommendedName>
</protein>
<dbReference type="HOGENOM" id="CLU_060131_5_0_1"/>
<dbReference type="InterPro" id="IPR052523">
    <property type="entry name" value="Trichothecene_AcTrans"/>
</dbReference>
<dbReference type="Gene3D" id="3.40.630.30">
    <property type="match status" value="1"/>
</dbReference>
<dbReference type="InterPro" id="IPR016181">
    <property type="entry name" value="Acyl_CoA_acyltransferase"/>
</dbReference>
<name>A0A010SAP3_9PEZI</name>
<organism evidence="2 3">
    <name type="scientific">Colletotrichum fioriniae PJ7</name>
    <dbReference type="NCBI Taxonomy" id="1445577"/>
    <lineage>
        <taxon>Eukaryota</taxon>
        <taxon>Fungi</taxon>
        <taxon>Dikarya</taxon>
        <taxon>Ascomycota</taxon>
        <taxon>Pezizomycotina</taxon>
        <taxon>Sordariomycetes</taxon>
        <taxon>Hypocreomycetidae</taxon>
        <taxon>Glomerellales</taxon>
        <taxon>Glomerellaceae</taxon>
        <taxon>Colletotrichum</taxon>
        <taxon>Colletotrichum acutatum species complex</taxon>
    </lineage>
</organism>
<accession>A0A010SAP3</accession>
<dbReference type="KEGG" id="cfj:CFIO01_09195"/>
<evidence type="ECO:0000313" key="3">
    <source>
        <dbReference type="Proteomes" id="UP000020467"/>
    </source>
</evidence>
<dbReference type="OrthoDB" id="61113at2759"/>
<feature type="domain" description="N-acetyltransferase" evidence="1">
    <location>
        <begin position="79"/>
        <end position="234"/>
    </location>
</feature>
<proteinExistence type="predicted"/>
<evidence type="ECO:0000259" key="1">
    <source>
        <dbReference type="PROSITE" id="PS51186"/>
    </source>
</evidence>
<keyword evidence="3" id="KW-1185">Reference proteome</keyword>
<dbReference type="GO" id="GO:0016747">
    <property type="term" value="F:acyltransferase activity, transferring groups other than amino-acyl groups"/>
    <property type="evidence" value="ECO:0007669"/>
    <property type="project" value="InterPro"/>
</dbReference>
<dbReference type="PROSITE" id="PS51186">
    <property type="entry name" value="GNAT"/>
    <property type="match status" value="1"/>
</dbReference>
<evidence type="ECO:0000313" key="2">
    <source>
        <dbReference type="EMBL" id="EXF81818.1"/>
    </source>
</evidence>
<dbReference type="PANTHER" id="PTHR42791:SF2">
    <property type="entry name" value="N-ACETYLTRANSFERASE DOMAIN-CONTAINING PROTEIN"/>
    <property type="match status" value="1"/>
</dbReference>
<dbReference type="InterPro" id="IPR000182">
    <property type="entry name" value="GNAT_dom"/>
</dbReference>
<dbReference type="eggNOG" id="ENOG502SPBG">
    <property type="taxonomic scope" value="Eukaryota"/>
</dbReference>
<dbReference type="PANTHER" id="PTHR42791">
    <property type="entry name" value="GNAT FAMILY ACETYLTRANSFERASE"/>
    <property type="match status" value="1"/>
</dbReference>
<dbReference type="CDD" id="cd04301">
    <property type="entry name" value="NAT_SF"/>
    <property type="match status" value="1"/>
</dbReference>
<dbReference type="Proteomes" id="UP000020467">
    <property type="component" value="Unassembled WGS sequence"/>
</dbReference>
<reference evidence="2 3" key="1">
    <citation type="submission" date="2014-02" db="EMBL/GenBank/DDBJ databases">
        <title>The genome sequence of Colletotrichum fioriniae PJ7.</title>
        <authorList>
            <person name="Baroncelli R."/>
            <person name="Thon M.R."/>
        </authorList>
    </citation>
    <scope>NUCLEOTIDE SEQUENCE [LARGE SCALE GENOMIC DNA]</scope>
    <source>
        <strain evidence="2 3">PJ7</strain>
    </source>
</reference>
<gene>
    <name evidence="2" type="ORF">CFIO01_09195</name>
</gene>
<dbReference type="Pfam" id="PF00583">
    <property type="entry name" value="Acetyltransf_1"/>
    <property type="match status" value="1"/>
</dbReference>
<dbReference type="AlphaFoldDB" id="A0A010SAP3"/>
<comment type="caution">
    <text evidence="2">The sequence shown here is derived from an EMBL/GenBank/DDBJ whole genome shotgun (WGS) entry which is preliminary data.</text>
</comment>